<accession>A0A1B6H9I6</accession>
<feature type="signal peptide" evidence="2">
    <location>
        <begin position="1"/>
        <end position="30"/>
    </location>
</feature>
<feature type="compositionally biased region" description="Low complexity" evidence="1">
    <location>
        <begin position="198"/>
        <end position="209"/>
    </location>
</feature>
<dbReference type="InterPro" id="IPR038606">
    <property type="entry name" value="To_sf"/>
</dbReference>
<keyword evidence="2" id="KW-0732">Signal</keyword>
<reference evidence="3" key="1">
    <citation type="submission" date="2015-11" db="EMBL/GenBank/DDBJ databases">
        <title>De novo transcriptome assembly of four potential Pierce s Disease insect vectors from Arizona vineyards.</title>
        <authorList>
            <person name="Tassone E.E."/>
        </authorList>
    </citation>
    <scope>NUCLEOTIDE SEQUENCE</scope>
</reference>
<organism evidence="3">
    <name type="scientific">Homalodisca liturata</name>
    <dbReference type="NCBI Taxonomy" id="320908"/>
    <lineage>
        <taxon>Eukaryota</taxon>
        <taxon>Metazoa</taxon>
        <taxon>Ecdysozoa</taxon>
        <taxon>Arthropoda</taxon>
        <taxon>Hexapoda</taxon>
        <taxon>Insecta</taxon>
        <taxon>Pterygota</taxon>
        <taxon>Neoptera</taxon>
        <taxon>Paraneoptera</taxon>
        <taxon>Hemiptera</taxon>
        <taxon>Auchenorrhyncha</taxon>
        <taxon>Membracoidea</taxon>
        <taxon>Cicadellidae</taxon>
        <taxon>Cicadellinae</taxon>
        <taxon>Proconiini</taxon>
        <taxon>Homalodisca</taxon>
    </lineage>
</organism>
<proteinExistence type="predicted"/>
<dbReference type="AlphaFoldDB" id="A0A1B6H9I6"/>
<dbReference type="InterPro" id="IPR010562">
    <property type="entry name" value="Haemolymph_juvenile_hormone-bd"/>
</dbReference>
<dbReference type="PANTHER" id="PTHR11008:SF13">
    <property type="entry name" value="FI04421P"/>
    <property type="match status" value="1"/>
</dbReference>
<dbReference type="Pfam" id="PF06585">
    <property type="entry name" value="JHBP"/>
    <property type="match status" value="1"/>
</dbReference>
<feature type="compositionally biased region" description="Low complexity" evidence="1">
    <location>
        <begin position="220"/>
        <end position="231"/>
    </location>
</feature>
<evidence type="ECO:0000256" key="1">
    <source>
        <dbReference type="SAM" id="MobiDB-lite"/>
    </source>
</evidence>
<evidence type="ECO:0000256" key="2">
    <source>
        <dbReference type="SAM" id="SignalP"/>
    </source>
</evidence>
<dbReference type="EMBL" id="GECU01036414">
    <property type="protein sequence ID" value="JAS71292.1"/>
    <property type="molecule type" value="Transcribed_RNA"/>
</dbReference>
<feature type="region of interest" description="Disordered" evidence="1">
    <location>
        <begin position="101"/>
        <end position="282"/>
    </location>
</feature>
<feature type="non-terminal residue" evidence="3">
    <location>
        <position position="1"/>
    </location>
</feature>
<dbReference type="Gene3D" id="3.15.10.30">
    <property type="entry name" value="Haemolymph juvenile hormone binding protein"/>
    <property type="match status" value="1"/>
</dbReference>
<gene>
    <name evidence="3" type="ORF">g.39903</name>
</gene>
<evidence type="ECO:0000313" key="3">
    <source>
        <dbReference type="EMBL" id="JAS71292.1"/>
    </source>
</evidence>
<feature type="chain" id="PRO_5008584165" description="Lipid-binding serum glycoprotein N-terminal domain-containing protein" evidence="2">
    <location>
        <begin position="31"/>
        <end position="565"/>
    </location>
</feature>
<feature type="compositionally biased region" description="Polar residues" evidence="1">
    <location>
        <begin position="162"/>
        <end position="197"/>
    </location>
</feature>
<dbReference type="SMART" id="SM00700">
    <property type="entry name" value="JHBP"/>
    <property type="match status" value="1"/>
</dbReference>
<sequence length="565" mass="62344">PVTLGRPAMDTRRFYISALFLCLTTQLSLSAEVFSVNGPVAEEQRDDISLLEEERIATSTAQRPQTFVNKASWSKESSSSEEYGYGNIQIKLVSLSSESTADSSSEEKYHKRSIHKRSLDSKQDPVNAIGEGANQTQSKNGLDTDNTDVTGTGVGSEESSSPTIQDVSENTTPTQSAEVVTKLQSESTTESDSPVVSETNDNNFETTTEPKPVETDATEIEPTPTTPTETDPVSELEVEPTTEKSEENNPSSENGDELPPTNSTANTEISTETEDNEEKSPMDVVIERVNKLSDQIRTVLTNYRKEGVVVLPGQSFFPDPMSMQDFKKSFSVGTIDFKNMEVFGLSNFTVEHINTDVDRMQVYILLHMKRLEILGNYTLRTFFSRAAGPFNVTLLEVDSEGVAEVQTTADGHLEATDSVMDMFTKDMKVDFKNLGFMGSMFQGAVSAVGDALFDSIKPQILERVNLVIRTDVNKKLKELSVKFINKISPVDLAFSEGRKYVKQNGYDPYKIRDHSFILGGLVHVNITQFSVAGLSRFYRVGNLSLSMDAGVIEVGIHVMTHELKG</sequence>
<protein>
    <recommendedName>
        <fullName evidence="4">Lipid-binding serum glycoprotein N-terminal domain-containing protein</fullName>
    </recommendedName>
</protein>
<feature type="compositionally biased region" description="Polar residues" evidence="1">
    <location>
        <begin position="260"/>
        <end position="270"/>
    </location>
</feature>
<dbReference type="PANTHER" id="PTHR11008">
    <property type="entry name" value="PROTEIN TAKEOUT-LIKE PROTEIN"/>
    <property type="match status" value="1"/>
</dbReference>
<feature type="non-terminal residue" evidence="3">
    <location>
        <position position="565"/>
    </location>
</feature>
<name>A0A1B6H9I6_9HEMI</name>
<evidence type="ECO:0008006" key="4">
    <source>
        <dbReference type="Google" id="ProtNLM"/>
    </source>
</evidence>
<feature type="compositionally biased region" description="Low complexity" evidence="1">
    <location>
        <begin position="140"/>
        <end position="161"/>
    </location>
</feature>